<keyword evidence="2" id="KW-0472">Membrane</keyword>
<evidence type="ECO:0000256" key="2">
    <source>
        <dbReference type="SAM" id="Phobius"/>
    </source>
</evidence>
<feature type="region of interest" description="Disordered" evidence="1">
    <location>
        <begin position="214"/>
        <end position="252"/>
    </location>
</feature>
<feature type="compositionally biased region" description="Basic residues" evidence="1">
    <location>
        <begin position="595"/>
        <end position="606"/>
    </location>
</feature>
<proteinExistence type="predicted"/>
<name>A0A4S2L8F2_9HYME</name>
<feature type="region of interest" description="Disordered" evidence="1">
    <location>
        <begin position="588"/>
        <end position="645"/>
    </location>
</feature>
<accession>A0A4S2L8F2</accession>
<gene>
    <name evidence="3" type="ORF">DBV15_02850</name>
</gene>
<feature type="compositionally biased region" description="Polar residues" evidence="1">
    <location>
        <begin position="236"/>
        <end position="246"/>
    </location>
</feature>
<protein>
    <submittedName>
        <fullName evidence="3">Uncharacterized protein</fullName>
    </submittedName>
</protein>
<feature type="region of interest" description="Disordered" evidence="1">
    <location>
        <begin position="75"/>
        <end position="144"/>
    </location>
</feature>
<keyword evidence="2" id="KW-0812">Transmembrane</keyword>
<dbReference type="EMBL" id="QBLH01000272">
    <property type="protein sequence ID" value="TGZ56808.1"/>
    <property type="molecule type" value="Genomic_DNA"/>
</dbReference>
<feature type="compositionally biased region" description="Basic residues" evidence="1">
    <location>
        <begin position="636"/>
        <end position="645"/>
    </location>
</feature>
<feature type="compositionally biased region" description="Basic and acidic residues" evidence="1">
    <location>
        <begin position="99"/>
        <end position="109"/>
    </location>
</feature>
<dbReference type="Proteomes" id="UP000310200">
    <property type="component" value="Unassembled WGS sequence"/>
</dbReference>
<keyword evidence="2" id="KW-1133">Transmembrane helix</keyword>
<evidence type="ECO:0000313" key="3">
    <source>
        <dbReference type="EMBL" id="TGZ56808.1"/>
    </source>
</evidence>
<feature type="transmembrane region" description="Helical" evidence="2">
    <location>
        <begin position="293"/>
        <end position="313"/>
    </location>
</feature>
<feature type="compositionally biased region" description="Basic and acidic residues" evidence="1">
    <location>
        <begin position="622"/>
        <end position="634"/>
    </location>
</feature>
<evidence type="ECO:0000256" key="1">
    <source>
        <dbReference type="SAM" id="MobiDB-lite"/>
    </source>
</evidence>
<feature type="compositionally biased region" description="Polar residues" evidence="1">
    <location>
        <begin position="214"/>
        <end position="224"/>
    </location>
</feature>
<sequence>MTEKGSGRMSEKERCAEPFSQGASPEGPPSTTTCNEGPSEYIRARSACNDLRASRSTLRRGGLGFFDRSTVPVTVEEDPVERRREETRGNRQRSVVKTTRQDHSNDLNKRQTPTNTKNTAPRSLAKEKIPGIKTRSRPDSRNKEPRLWHCRAAFKNLTSHKIKRKKEFRFESPSYASRTRPFVHLYKANAHTLPGLTTRTARENEAAAIKGNQGINHGINQSTGRRGRIKIGGCSRNPTSGGSQLSGEEPKRVPKRIRNVSGAISFSPMIVGDRRGSRATVATILQSSTRQSIIFIASTGFVGFLAIIAHHWLKLSHLYIFAYKRGKQAFTAPSNETSSRRTQNNSANSSIVRTFRHQPQDQRQQCFFVGPNHLPFSTKVYSTPARRLQSSITRSPNVKLSEPQKSPDWRKLHLSFSPDRRAKASQRNRTLSTQHLEHPRKICESLDSVSHQNWIGKDKTSLLAKGSRHGWNRSSDLNPATLRSIRRHKCKSHTLRIIISQSITKRPQQDARPFFSFVYVYDLQEAYRGSYREENVSRYTSLYVLYALQHHQRDNNSILIISRFLSNRRLIDQTRMSIDGMQIKASEQIKSAKSQNRKSRQSKQQRSKTDLKSDPRQISQPKSREVGGKIDIQSRCHPRNQLKNH</sequence>
<feature type="region of interest" description="Disordered" evidence="1">
    <location>
        <begin position="1"/>
        <end position="38"/>
    </location>
</feature>
<evidence type="ECO:0000313" key="4">
    <source>
        <dbReference type="Proteomes" id="UP000310200"/>
    </source>
</evidence>
<dbReference type="AlphaFoldDB" id="A0A4S2L8F2"/>
<organism evidence="3 4">
    <name type="scientific">Temnothorax longispinosus</name>
    <dbReference type="NCBI Taxonomy" id="300112"/>
    <lineage>
        <taxon>Eukaryota</taxon>
        <taxon>Metazoa</taxon>
        <taxon>Ecdysozoa</taxon>
        <taxon>Arthropoda</taxon>
        <taxon>Hexapoda</taxon>
        <taxon>Insecta</taxon>
        <taxon>Pterygota</taxon>
        <taxon>Neoptera</taxon>
        <taxon>Endopterygota</taxon>
        <taxon>Hymenoptera</taxon>
        <taxon>Apocrita</taxon>
        <taxon>Aculeata</taxon>
        <taxon>Formicoidea</taxon>
        <taxon>Formicidae</taxon>
        <taxon>Myrmicinae</taxon>
        <taxon>Temnothorax</taxon>
    </lineage>
</organism>
<feature type="compositionally biased region" description="Polar residues" evidence="1">
    <location>
        <begin position="110"/>
        <end position="121"/>
    </location>
</feature>
<reference evidence="3 4" key="1">
    <citation type="journal article" date="2019" name="Philos. Trans. R. Soc. Lond., B, Biol. Sci.">
        <title>Ant behaviour and brain gene expression of defending hosts depend on the ecological success of the intruding social parasite.</title>
        <authorList>
            <person name="Kaur R."/>
            <person name="Stoldt M."/>
            <person name="Jongepier E."/>
            <person name="Feldmeyer B."/>
            <person name="Menzel F."/>
            <person name="Bornberg-Bauer E."/>
            <person name="Foitzik S."/>
        </authorList>
    </citation>
    <scope>NUCLEOTIDE SEQUENCE [LARGE SCALE GENOMIC DNA]</scope>
    <source>
        <tissue evidence="3">Whole body</tissue>
    </source>
</reference>
<feature type="compositionally biased region" description="Basic and acidic residues" evidence="1">
    <location>
        <begin position="1"/>
        <end position="16"/>
    </location>
</feature>
<keyword evidence="4" id="KW-1185">Reference proteome</keyword>
<feature type="compositionally biased region" description="Basic and acidic residues" evidence="1">
    <location>
        <begin position="80"/>
        <end position="89"/>
    </location>
</feature>
<comment type="caution">
    <text evidence="3">The sequence shown here is derived from an EMBL/GenBank/DDBJ whole genome shotgun (WGS) entry which is preliminary data.</text>
</comment>
<feature type="compositionally biased region" description="Basic and acidic residues" evidence="1">
    <location>
        <begin position="124"/>
        <end position="144"/>
    </location>
</feature>